<name>A0A0E9Q9K7_ANGAN</name>
<organism evidence="1">
    <name type="scientific">Anguilla anguilla</name>
    <name type="common">European freshwater eel</name>
    <name type="synonym">Muraena anguilla</name>
    <dbReference type="NCBI Taxonomy" id="7936"/>
    <lineage>
        <taxon>Eukaryota</taxon>
        <taxon>Metazoa</taxon>
        <taxon>Chordata</taxon>
        <taxon>Craniata</taxon>
        <taxon>Vertebrata</taxon>
        <taxon>Euteleostomi</taxon>
        <taxon>Actinopterygii</taxon>
        <taxon>Neopterygii</taxon>
        <taxon>Teleostei</taxon>
        <taxon>Anguilliformes</taxon>
        <taxon>Anguillidae</taxon>
        <taxon>Anguilla</taxon>
    </lineage>
</organism>
<reference evidence="1" key="2">
    <citation type="journal article" date="2015" name="Fish Shellfish Immunol.">
        <title>Early steps in the European eel (Anguilla anguilla)-Vibrio vulnificus interaction in the gills: Role of the RtxA13 toxin.</title>
        <authorList>
            <person name="Callol A."/>
            <person name="Pajuelo D."/>
            <person name="Ebbesson L."/>
            <person name="Teles M."/>
            <person name="MacKenzie S."/>
            <person name="Amaro C."/>
        </authorList>
    </citation>
    <scope>NUCLEOTIDE SEQUENCE</scope>
</reference>
<dbReference type="AlphaFoldDB" id="A0A0E9Q9K7"/>
<reference evidence="1" key="1">
    <citation type="submission" date="2014-11" db="EMBL/GenBank/DDBJ databases">
        <authorList>
            <person name="Amaro Gonzalez C."/>
        </authorList>
    </citation>
    <scope>NUCLEOTIDE SEQUENCE</scope>
</reference>
<sequence length="48" mass="5588">MSSATLLREIAVWRRLLRVSLKTFSLTHFPAPLIAIQRKLSERIIQIL</sequence>
<accession>A0A0E9Q9K7</accession>
<evidence type="ECO:0000313" key="1">
    <source>
        <dbReference type="EMBL" id="JAH12773.1"/>
    </source>
</evidence>
<proteinExistence type="predicted"/>
<dbReference type="EMBL" id="GBXM01095804">
    <property type="protein sequence ID" value="JAH12773.1"/>
    <property type="molecule type" value="Transcribed_RNA"/>
</dbReference>
<protein>
    <submittedName>
        <fullName evidence="1">Uncharacterized protein</fullName>
    </submittedName>
</protein>